<dbReference type="EMBL" id="JBHUJD010000043">
    <property type="protein sequence ID" value="MFD2312428.1"/>
    <property type="molecule type" value="Genomic_DNA"/>
</dbReference>
<dbReference type="InterPro" id="IPR007076">
    <property type="entry name" value="TfoX_N"/>
</dbReference>
<feature type="domain" description="TfoX N-terminal" evidence="1">
    <location>
        <begin position="14"/>
        <end position="101"/>
    </location>
</feature>
<accession>A0ABW5EFS0</accession>
<comment type="caution">
    <text evidence="2">The sequence shown here is derived from an EMBL/GenBank/DDBJ whole genome shotgun (WGS) entry which is preliminary data.</text>
</comment>
<dbReference type="RefSeq" id="WP_265723544.1">
    <property type="nucleotide sequence ID" value="NZ_JAPIVK010000056.1"/>
</dbReference>
<sequence>MSDEEELLNRVRKAFAPVPNVTERRMFGSMGFLVNGNLCIGCRPERIMCRINPELHEKMTAQNGCRTVVMRGHEYRGWVYVDADSVRTQRSLRRWIDHALSYVESLPPKER</sequence>
<reference evidence="3" key="1">
    <citation type="journal article" date="2019" name="Int. J. Syst. Evol. Microbiol.">
        <title>The Global Catalogue of Microorganisms (GCM) 10K type strain sequencing project: providing services to taxonomists for standard genome sequencing and annotation.</title>
        <authorList>
            <consortium name="The Broad Institute Genomics Platform"/>
            <consortium name="The Broad Institute Genome Sequencing Center for Infectious Disease"/>
            <person name="Wu L."/>
            <person name="Ma J."/>
        </authorList>
    </citation>
    <scope>NUCLEOTIDE SEQUENCE [LARGE SCALE GENOMIC DNA]</scope>
    <source>
        <strain evidence="3">KCTC 12848</strain>
    </source>
</reference>
<proteinExistence type="predicted"/>
<organism evidence="2 3">
    <name type="scientific">Microbulbifer halophilus</name>
    <dbReference type="NCBI Taxonomy" id="453963"/>
    <lineage>
        <taxon>Bacteria</taxon>
        <taxon>Pseudomonadati</taxon>
        <taxon>Pseudomonadota</taxon>
        <taxon>Gammaproteobacteria</taxon>
        <taxon>Cellvibrionales</taxon>
        <taxon>Microbulbiferaceae</taxon>
        <taxon>Microbulbifer</taxon>
    </lineage>
</organism>
<dbReference type="Pfam" id="PF04993">
    <property type="entry name" value="TfoX_N"/>
    <property type="match status" value="1"/>
</dbReference>
<evidence type="ECO:0000313" key="3">
    <source>
        <dbReference type="Proteomes" id="UP001597425"/>
    </source>
</evidence>
<evidence type="ECO:0000313" key="2">
    <source>
        <dbReference type="EMBL" id="MFD2312428.1"/>
    </source>
</evidence>
<protein>
    <submittedName>
        <fullName evidence="2">TfoX/Sxy family protein</fullName>
    </submittedName>
</protein>
<name>A0ABW5EFS0_9GAMM</name>
<keyword evidence="3" id="KW-1185">Reference proteome</keyword>
<evidence type="ECO:0000259" key="1">
    <source>
        <dbReference type="Pfam" id="PF04993"/>
    </source>
</evidence>
<dbReference type="SUPFAM" id="SSF159894">
    <property type="entry name" value="YgaC/TfoX-N like"/>
    <property type="match status" value="1"/>
</dbReference>
<dbReference type="Gene3D" id="3.30.1460.30">
    <property type="entry name" value="YgaC/TfoX-N like chaperone"/>
    <property type="match status" value="1"/>
</dbReference>
<dbReference type="Proteomes" id="UP001597425">
    <property type="component" value="Unassembled WGS sequence"/>
</dbReference>
<gene>
    <name evidence="2" type="ORF">ACFSKX_18580</name>
</gene>